<name>A0A1X6NQ32_PORUM</name>
<feature type="compositionally biased region" description="Basic residues" evidence="1">
    <location>
        <begin position="37"/>
        <end position="60"/>
    </location>
</feature>
<dbReference type="AlphaFoldDB" id="A0A1X6NQ32"/>
<dbReference type="EMBL" id="KV919221">
    <property type="protein sequence ID" value="OSX70701.1"/>
    <property type="molecule type" value="Genomic_DNA"/>
</dbReference>
<protein>
    <submittedName>
        <fullName evidence="2">Uncharacterized protein</fullName>
    </submittedName>
</protein>
<accession>A0A1X6NQ32</accession>
<sequence>MALHGTTKAHSVRIFKQTLATHRPGGEGSRTAGGSCRRPHHRCRRGHHRGGRTRPTHPSRARPYATARDQHSRGAVGRRADEATSPTHPPARASLTGAPPVAVPPHSSPPPLSDGGRAPPPLGAGKGAGSATAASPAAAAAAVAPAIAATATAGVRTAADAPAADGGAEFDGGLPAAAAAAPNCRGRGDRDGEDLKRCQQRPTAGLQRVRPPPQRADGAVAVPRPALSATGWEPPLQSRHSVGAPSQGPPPLARARRYSSRRLRLARRNRPPLSPRVGCDPKRVPRRGHAARRTPPPPSAAPICARIALAAPPVGARRVGVRGPRGRGPFPFCCLSLLPPAQRGGRGSAARGSRGGRRLLSLRSPIAGGSSGAVACPRPLLRPPRAEVACLGRRLADAAGAGGVVAAAADLLSGGARGGRRRDDGVATGADAVERRCTCDRSGCLWSRRLFVSLA</sequence>
<feature type="region of interest" description="Disordered" evidence="1">
    <location>
        <begin position="179"/>
        <end position="301"/>
    </location>
</feature>
<dbReference type="Proteomes" id="UP000218209">
    <property type="component" value="Unassembled WGS sequence"/>
</dbReference>
<evidence type="ECO:0000313" key="2">
    <source>
        <dbReference type="EMBL" id="OSX70701.1"/>
    </source>
</evidence>
<proteinExistence type="predicted"/>
<reference evidence="2 3" key="1">
    <citation type="submission" date="2017-03" db="EMBL/GenBank/DDBJ databases">
        <title>WGS assembly of Porphyra umbilicalis.</title>
        <authorList>
            <person name="Brawley S.H."/>
            <person name="Blouin N.A."/>
            <person name="Ficko-Blean E."/>
            <person name="Wheeler G.L."/>
            <person name="Lohr M."/>
            <person name="Goodson H.V."/>
            <person name="Jenkins J.W."/>
            <person name="Blaby-Haas C.E."/>
            <person name="Helliwell K.E."/>
            <person name="Chan C."/>
            <person name="Marriage T."/>
            <person name="Bhattacharya D."/>
            <person name="Klein A.S."/>
            <person name="Badis Y."/>
            <person name="Brodie J."/>
            <person name="Cao Y."/>
            <person name="Collen J."/>
            <person name="Dittami S.M."/>
            <person name="Gachon C.M."/>
            <person name="Green B.R."/>
            <person name="Karpowicz S."/>
            <person name="Kim J.W."/>
            <person name="Kudahl U."/>
            <person name="Lin S."/>
            <person name="Michel G."/>
            <person name="Mittag M."/>
            <person name="Olson B.J."/>
            <person name="Pangilinan J."/>
            <person name="Peng Y."/>
            <person name="Qiu H."/>
            <person name="Shu S."/>
            <person name="Singer J.T."/>
            <person name="Smith A.G."/>
            <person name="Sprecher B.N."/>
            <person name="Wagner V."/>
            <person name="Wang W."/>
            <person name="Wang Z.-Y."/>
            <person name="Yan J."/>
            <person name="Yarish C."/>
            <person name="Zoeuner-Riek S."/>
            <person name="Zhuang Y."/>
            <person name="Zou Y."/>
            <person name="Lindquist E.A."/>
            <person name="Grimwood J."/>
            <person name="Barry K."/>
            <person name="Rokhsar D.S."/>
            <person name="Schmutz J."/>
            <person name="Stiller J.W."/>
            <person name="Grossman A.R."/>
            <person name="Prochnik S.E."/>
        </authorList>
    </citation>
    <scope>NUCLEOTIDE SEQUENCE [LARGE SCALE GENOMIC DNA]</scope>
    <source>
        <strain evidence="2">4086291</strain>
    </source>
</reference>
<feature type="compositionally biased region" description="Basic residues" evidence="1">
    <location>
        <begin position="254"/>
        <end position="270"/>
    </location>
</feature>
<evidence type="ECO:0000313" key="3">
    <source>
        <dbReference type="Proteomes" id="UP000218209"/>
    </source>
</evidence>
<keyword evidence="3" id="KW-1185">Reference proteome</keyword>
<gene>
    <name evidence="2" type="ORF">BU14_0686s0005</name>
</gene>
<feature type="region of interest" description="Disordered" evidence="1">
    <location>
        <begin position="1"/>
        <end position="131"/>
    </location>
</feature>
<feature type="compositionally biased region" description="Pro residues" evidence="1">
    <location>
        <begin position="101"/>
        <end position="122"/>
    </location>
</feature>
<feature type="compositionally biased region" description="Basic and acidic residues" evidence="1">
    <location>
        <begin position="68"/>
        <end position="82"/>
    </location>
</feature>
<organism evidence="2 3">
    <name type="scientific">Porphyra umbilicalis</name>
    <name type="common">Purple laver</name>
    <name type="synonym">Red alga</name>
    <dbReference type="NCBI Taxonomy" id="2786"/>
    <lineage>
        <taxon>Eukaryota</taxon>
        <taxon>Rhodophyta</taxon>
        <taxon>Bangiophyceae</taxon>
        <taxon>Bangiales</taxon>
        <taxon>Bangiaceae</taxon>
        <taxon>Porphyra</taxon>
    </lineage>
</organism>
<feature type="compositionally biased region" description="Basic and acidic residues" evidence="1">
    <location>
        <begin position="186"/>
        <end position="197"/>
    </location>
</feature>
<evidence type="ECO:0000256" key="1">
    <source>
        <dbReference type="SAM" id="MobiDB-lite"/>
    </source>
</evidence>